<dbReference type="Gene3D" id="2.30.33.40">
    <property type="entry name" value="GroES chaperonin"/>
    <property type="match status" value="1"/>
</dbReference>
<protein>
    <submittedName>
        <fullName evidence="2">Co-chaperonin GroES</fullName>
    </submittedName>
</protein>
<keyword evidence="1" id="KW-0143">Chaperone</keyword>
<reference evidence="2" key="1">
    <citation type="submission" date="2016-03" db="EMBL/GenBank/DDBJ databases">
        <title>Novel chaperonins are prevalent in the virioplankton and link to viral biology and ecology.</title>
        <authorList>
            <person name="Marine R.L."/>
            <person name="Nasko D.J."/>
            <person name="Polson S.W."/>
            <person name="Wommack K.E."/>
        </authorList>
    </citation>
    <scope>NUCLEOTIDE SEQUENCE</scope>
</reference>
<dbReference type="InterPro" id="IPR020818">
    <property type="entry name" value="Chaperonin_GroES"/>
</dbReference>
<evidence type="ECO:0000313" key="2">
    <source>
        <dbReference type="EMBL" id="ASN63138.1"/>
    </source>
</evidence>
<dbReference type="InterPro" id="IPR011032">
    <property type="entry name" value="GroES-like_sf"/>
</dbReference>
<dbReference type="CDD" id="cd00320">
    <property type="entry name" value="cpn10"/>
    <property type="match status" value="1"/>
</dbReference>
<name>A0A221S2K8_9VIRU</name>
<gene>
    <name evidence="2" type="primary">groES</name>
</gene>
<dbReference type="GO" id="GO:0005524">
    <property type="term" value="F:ATP binding"/>
    <property type="evidence" value="ECO:0007669"/>
    <property type="project" value="InterPro"/>
</dbReference>
<dbReference type="Pfam" id="PF00166">
    <property type="entry name" value="Cpn10"/>
    <property type="match status" value="1"/>
</dbReference>
<dbReference type="GO" id="GO:0044183">
    <property type="term" value="F:protein folding chaperone"/>
    <property type="evidence" value="ECO:0007669"/>
    <property type="project" value="InterPro"/>
</dbReference>
<accession>A0A221S2K8</accession>
<sequence>MMTEATISITPEGVSAEATAITVAETALEKQRREKIAQETKEQAELEKLIPKPTGYHVLIALPNIEETFGESQIVKSNQTVRDEYILSTIGLVLDMGEQAYNDKDRFPTGPWCKQGDYVMFRANTGTRFKIGRQEYRLMNDDSIQAVVPDHKVVSRA</sequence>
<dbReference type="SUPFAM" id="SSF50129">
    <property type="entry name" value="GroES-like"/>
    <property type="match status" value="1"/>
</dbReference>
<dbReference type="EMBL" id="KU970544">
    <property type="protein sequence ID" value="ASN63138.1"/>
    <property type="molecule type" value="Genomic_DNA"/>
</dbReference>
<dbReference type="InterPro" id="IPR037124">
    <property type="entry name" value="Chaperonin_GroES_sf"/>
</dbReference>
<proteinExistence type="predicted"/>
<evidence type="ECO:0000256" key="1">
    <source>
        <dbReference type="ARBA" id="ARBA00023186"/>
    </source>
</evidence>
<organism evidence="2">
    <name type="scientific">uncultured virus</name>
    <dbReference type="NCBI Taxonomy" id="340016"/>
    <lineage>
        <taxon>Viruses</taxon>
        <taxon>environmental samples</taxon>
    </lineage>
</organism>